<dbReference type="Gene3D" id="3.40.50.1820">
    <property type="entry name" value="alpha/beta hydrolase"/>
    <property type="match status" value="1"/>
</dbReference>
<organism evidence="2 3">
    <name type="scientific">Microbacterium lemovicicum</name>
    <dbReference type="NCBI Taxonomy" id="1072463"/>
    <lineage>
        <taxon>Bacteria</taxon>
        <taxon>Bacillati</taxon>
        <taxon>Actinomycetota</taxon>
        <taxon>Actinomycetes</taxon>
        <taxon>Micrococcales</taxon>
        <taxon>Microbacteriaceae</taxon>
        <taxon>Microbacterium</taxon>
    </lineage>
</organism>
<dbReference type="OrthoDB" id="2834584at2"/>
<reference evidence="2 3" key="1">
    <citation type="submission" date="2018-08" db="EMBL/GenBank/DDBJ databases">
        <title>Microbacterium lemovicicum sp. nov., a bacterium isolated from a natural uranium-rich soil.</title>
        <authorList>
            <person name="ORTET P."/>
        </authorList>
    </citation>
    <scope>NUCLEOTIDE SEQUENCE [LARGE SCALE GENOMIC DNA]</scope>
    <source>
        <strain evidence="2 3">Viu22</strain>
    </source>
</reference>
<feature type="domain" description="Dienelactone hydrolase" evidence="1">
    <location>
        <begin position="3"/>
        <end position="190"/>
    </location>
</feature>
<dbReference type="EMBL" id="CP031423">
    <property type="protein sequence ID" value="AZS36303.1"/>
    <property type="molecule type" value="Genomic_DNA"/>
</dbReference>
<dbReference type="Proteomes" id="UP000276888">
    <property type="component" value="Chromosome"/>
</dbReference>
<dbReference type="PANTHER" id="PTHR46623:SF6">
    <property type="entry name" value="ALPHA_BETA-HYDROLASES SUPERFAMILY PROTEIN"/>
    <property type="match status" value="1"/>
</dbReference>
<dbReference type="InterPro" id="IPR002925">
    <property type="entry name" value="Dienelactn_hydro"/>
</dbReference>
<evidence type="ECO:0000313" key="2">
    <source>
        <dbReference type="EMBL" id="AZS36303.1"/>
    </source>
</evidence>
<gene>
    <name evidence="2" type="ORF">CVS47_00904</name>
</gene>
<dbReference type="AlphaFoldDB" id="A0A3S9W8L2"/>
<keyword evidence="3" id="KW-1185">Reference proteome</keyword>
<protein>
    <recommendedName>
        <fullName evidence="1">Dienelactone hydrolase domain-containing protein</fullName>
    </recommendedName>
</protein>
<evidence type="ECO:0000313" key="3">
    <source>
        <dbReference type="Proteomes" id="UP000276888"/>
    </source>
</evidence>
<dbReference type="SUPFAM" id="SSF53474">
    <property type="entry name" value="alpha/beta-Hydrolases"/>
    <property type="match status" value="1"/>
</dbReference>
<dbReference type="InterPro" id="IPR029058">
    <property type="entry name" value="AB_hydrolase_fold"/>
</dbReference>
<accession>A0A3S9W8L2</accession>
<dbReference type="KEGG" id="mlv:CVS47_00904"/>
<dbReference type="GO" id="GO:0016787">
    <property type="term" value="F:hydrolase activity"/>
    <property type="evidence" value="ECO:0007669"/>
    <property type="project" value="InterPro"/>
</dbReference>
<dbReference type="PANTHER" id="PTHR46623">
    <property type="entry name" value="CARBOXYMETHYLENEBUTENOLIDASE-RELATED"/>
    <property type="match status" value="1"/>
</dbReference>
<name>A0A3S9W8L2_9MICO</name>
<dbReference type="RefSeq" id="WP_127095012.1">
    <property type="nucleotide sequence ID" value="NZ_CP031423.1"/>
</dbReference>
<proteinExistence type="predicted"/>
<evidence type="ECO:0000259" key="1">
    <source>
        <dbReference type="Pfam" id="PF01738"/>
    </source>
</evidence>
<dbReference type="Pfam" id="PF01738">
    <property type="entry name" value="DLH"/>
    <property type="match status" value="1"/>
</dbReference>
<sequence length="193" mass="20400">MTTVLLFHHVLGLTPGIHAFADRLRESGHEVITPDLFDGRTFATIDEGFAYRRESGIDTDERADAAAAALPSDIVYGGFSLGAMPAQRLAQTRDGARGAVLLEGCAPVGDDGFGPWPPSVPAQIHGMDADEFFIGDGDADSAREIVATVPGSELYLYPGDGHLFSDSSLPGYDAEATETVMARVTAFLERVGA</sequence>
<dbReference type="InterPro" id="IPR051049">
    <property type="entry name" value="Dienelactone_hydrolase-like"/>
</dbReference>